<keyword evidence="4" id="KW-1185">Reference proteome</keyword>
<accession>A0ABR3V669</accession>
<protein>
    <submittedName>
        <fullName evidence="3">Uncharacterized protein</fullName>
    </submittedName>
</protein>
<feature type="compositionally biased region" description="Basic and acidic residues" evidence="1">
    <location>
        <begin position="19"/>
        <end position="44"/>
    </location>
</feature>
<comment type="caution">
    <text evidence="3">The sequence shown here is derived from an EMBL/GenBank/DDBJ whole genome shotgun (WGS) entry which is preliminary data.</text>
</comment>
<evidence type="ECO:0000256" key="2">
    <source>
        <dbReference type="SAM" id="SignalP"/>
    </source>
</evidence>
<name>A0ABR3V669_HUMIN</name>
<feature type="signal peptide" evidence="2">
    <location>
        <begin position="1"/>
        <end position="15"/>
    </location>
</feature>
<evidence type="ECO:0000313" key="4">
    <source>
        <dbReference type="Proteomes" id="UP001583172"/>
    </source>
</evidence>
<reference evidence="3 4" key="1">
    <citation type="journal article" date="2024" name="Commun. Biol.">
        <title>Comparative genomic analysis of thermophilic fungi reveals convergent evolutionary adaptations and gene losses.</title>
        <authorList>
            <person name="Steindorff A.S."/>
            <person name="Aguilar-Pontes M.V."/>
            <person name="Robinson A.J."/>
            <person name="Andreopoulos B."/>
            <person name="LaButti K."/>
            <person name="Kuo A."/>
            <person name="Mondo S."/>
            <person name="Riley R."/>
            <person name="Otillar R."/>
            <person name="Haridas S."/>
            <person name="Lipzen A."/>
            <person name="Grimwood J."/>
            <person name="Schmutz J."/>
            <person name="Clum A."/>
            <person name="Reid I.D."/>
            <person name="Moisan M.C."/>
            <person name="Butler G."/>
            <person name="Nguyen T.T.M."/>
            <person name="Dewar K."/>
            <person name="Conant G."/>
            <person name="Drula E."/>
            <person name="Henrissat B."/>
            <person name="Hansel C."/>
            <person name="Singer S."/>
            <person name="Hutchinson M.I."/>
            <person name="de Vries R.P."/>
            <person name="Natvig D.O."/>
            <person name="Powell A.J."/>
            <person name="Tsang A."/>
            <person name="Grigoriev I.V."/>
        </authorList>
    </citation>
    <scope>NUCLEOTIDE SEQUENCE [LARGE SCALE GENOMIC DNA]</scope>
    <source>
        <strain evidence="3 4">CBS 620.91</strain>
    </source>
</reference>
<dbReference type="EMBL" id="JAZGSY010000312">
    <property type="protein sequence ID" value="KAL1837263.1"/>
    <property type="molecule type" value="Genomic_DNA"/>
</dbReference>
<gene>
    <name evidence="3" type="ORF">VTJ49DRAFT_4069</name>
</gene>
<evidence type="ECO:0000313" key="3">
    <source>
        <dbReference type="EMBL" id="KAL1837263.1"/>
    </source>
</evidence>
<organism evidence="3 4">
    <name type="scientific">Humicola insolens</name>
    <name type="common">Soft-rot fungus</name>
    <dbReference type="NCBI Taxonomy" id="85995"/>
    <lineage>
        <taxon>Eukaryota</taxon>
        <taxon>Fungi</taxon>
        <taxon>Dikarya</taxon>
        <taxon>Ascomycota</taxon>
        <taxon>Pezizomycotina</taxon>
        <taxon>Sordariomycetes</taxon>
        <taxon>Sordariomycetidae</taxon>
        <taxon>Sordariales</taxon>
        <taxon>Chaetomiaceae</taxon>
        <taxon>Mycothermus</taxon>
    </lineage>
</organism>
<feature type="region of interest" description="Disordered" evidence="1">
    <location>
        <begin position="19"/>
        <end position="48"/>
    </location>
</feature>
<sequence length="206" mass="22597">MRIAVLVCLWKAAKAERQKGCKRDEGSPGREELRGVGYEREKGNGGRSVKVQHQAGVLTSFWGEAASALREATRQPIRDERPHKSPCPIGPIRVSPCGNSLLDLPKKLRASEGLLLPRGRDCELHLLRFGVFCETSTGLRKLLSATCPSLEASQPELEEMEHAQSSMEAEVWNPQTRSRGSWGWIPLAPTSRPCAALPQPAPEGRG</sequence>
<dbReference type="Proteomes" id="UP001583172">
    <property type="component" value="Unassembled WGS sequence"/>
</dbReference>
<feature type="chain" id="PRO_5047522759" evidence="2">
    <location>
        <begin position="16"/>
        <end position="206"/>
    </location>
</feature>
<keyword evidence="2" id="KW-0732">Signal</keyword>
<proteinExistence type="predicted"/>
<evidence type="ECO:0000256" key="1">
    <source>
        <dbReference type="SAM" id="MobiDB-lite"/>
    </source>
</evidence>